<evidence type="ECO:0000256" key="25">
    <source>
        <dbReference type="ARBA" id="ARBA00030980"/>
    </source>
</evidence>
<evidence type="ECO:0000256" key="12">
    <source>
        <dbReference type="ARBA" id="ARBA00022527"/>
    </source>
</evidence>
<dbReference type="GO" id="GO:0005829">
    <property type="term" value="C:cytosol"/>
    <property type="evidence" value="ECO:0007669"/>
    <property type="project" value="TreeGrafter"/>
</dbReference>
<keyword evidence="13" id="KW-0597">Phosphoprotein</keyword>
<reference evidence="30 31" key="1">
    <citation type="journal article" date="2009" name="Nature">
        <title>Evolution of pathogenicity and sexual reproduction in eight Candida genomes.</title>
        <authorList>
            <person name="Butler G."/>
            <person name="Rasmussen M.D."/>
            <person name="Lin M.F."/>
            <person name="Santos M.A."/>
            <person name="Sakthikumar S."/>
            <person name="Munro C.A."/>
            <person name="Rheinbay E."/>
            <person name="Grabherr M."/>
            <person name="Forche A."/>
            <person name="Reedy J.L."/>
            <person name="Agrafioti I."/>
            <person name="Arnaud M.B."/>
            <person name="Bates S."/>
            <person name="Brown A.J."/>
            <person name="Brunke S."/>
            <person name="Costanzo M.C."/>
            <person name="Fitzpatrick D.A."/>
            <person name="de Groot P.W."/>
            <person name="Harris D."/>
            <person name="Hoyer L.L."/>
            <person name="Hube B."/>
            <person name="Klis F.M."/>
            <person name="Kodira C."/>
            <person name="Lennard N."/>
            <person name="Logue M.E."/>
            <person name="Martin R."/>
            <person name="Neiman A.M."/>
            <person name="Nikolaou E."/>
            <person name="Quail M.A."/>
            <person name="Quinn J."/>
            <person name="Santos M.C."/>
            <person name="Schmitzberger F.F."/>
            <person name="Sherlock G."/>
            <person name="Shah P."/>
            <person name="Silverstein K.A."/>
            <person name="Skrzypek M.S."/>
            <person name="Soll D."/>
            <person name="Staggs R."/>
            <person name="Stansfield I."/>
            <person name="Stumpf M.P."/>
            <person name="Sudbery P.E."/>
            <person name="Srikantha T."/>
            <person name="Zeng Q."/>
            <person name="Berman J."/>
            <person name="Berriman M."/>
            <person name="Heitman J."/>
            <person name="Gow N.A."/>
            <person name="Lorenz M.C."/>
            <person name="Birren B.W."/>
            <person name="Kellis M."/>
            <person name="Cuomo C.A."/>
        </authorList>
    </citation>
    <scope>NUCLEOTIDE SEQUENCE [LARGE SCALE GENOMIC DNA]</scope>
    <source>
        <strain evidence="31">ATCC 6260 / CBS 566 / DSM 6381 / JCM 1539 / NBRC 10279 / NRRL Y-324</strain>
    </source>
</reference>
<dbReference type="EMBL" id="CH408157">
    <property type="protein sequence ID" value="EDK38955.2"/>
    <property type="molecule type" value="Genomic_DNA"/>
</dbReference>
<dbReference type="VEuPathDB" id="FungiDB:PGUG_03053"/>
<dbReference type="HOGENOM" id="CLU_063953_1_1_1"/>
<dbReference type="PANTHER" id="PTHR12209:SF0">
    <property type="entry name" value="EKC_KEOPS COMPLEX SUBUNIT TP53RK"/>
    <property type="match status" value="1"/>
</dbReference>
<evidence type="ECO:0000256" key="7">
    <source>
        <dbReference type="ARBA" id="ARBA00012513"/>
    </source>
</evidence>
<evidence type="ECO:0000256" key="20">
    <source>
        <dbReference type="ARBA" id="ARBA00022895"/>
    </source>
</evidence>
<dbReference type="PANTHER" id="PTHR12209">
    <property type="entry name" value="NON-SPECIFIC SERINE/THREONINE PROTEIN KINASE"/>
    <property type="match status" value="1"/>
</dbReference>
<dbReference type="Pfam" id="PF06293">
    <property type="entry name" value="Kdo"/>
    <property type="match status" value="1"/>
</dbReference>
<evidence type="ECO:0000256" key="24">
    <source>
        <dbReference type="ARBA" id="ARBA00023242"/>
    </source>
</evidence>
<protein>
    <recommendedName>
        <fullName evidence="9">EKC/KEOPS complex subunit BUD32</fullName>
        <ecNumber evidence="7">2.7.11.1</ecNumber>
    </recommendedName>
    <alternativeName>
        <fullName evidence="25 26">Atypical Serine/threonine protein kinase BUD32</fullName>
    </alternativeName>
    <alternativeName>
        <fullName evidence="8">EKC/KEOPS complex subunit bud32</fullName>
    </alternativeName>
</protein>
<dbReference type="GO" id="GO:0005634">
    <property type="term" value="C:nucleus"/>
    <property type="evidence" value="ECO:0007669"/>
    <property type="project" value="UniProtKB-SubCell"/>
</dbReference>
<accession>A5DIF2</accession>
<evidence type="ECO:0000256" key="28">
    <source>
        <dbReference type="ARBA" id="ARBA00048679"/>
    </source>
</evidence>
<dbReference type="GO" id="GO:0045944">
    <property type="term" value="P:positive regulation of transcription by RNA polymerase II"/>
    <property type="evidence" value="ECO:0007669"/>
    <property type="project" value="EnsemblFungi"/>
</dbReference>
<dbReference type="FunFam" id="1.10.510.10:FF:000745">
    <property type="entry name" value="Serine/threonine-protein kinase BUD32"/>
    <property type="match status" value="1"/>
</dbReference>
<evidence type="ECO:0000256" key="22">
    <source>
        <dbReference type="ARBA" id="ARBA00023159"/>
    </source>
</evidence>
<name>A5DIF2_PICGU</name>
<evidence type="ECO:0000313" key="31">
    <source>
        <dbReference type="Proteomes" id="UP000001997"/>
    </source>
</evidence>
<evidence type="ECO:0000256" key="27">
    <source>
        <dbReference type="ARBA" id="ARBA00047899"/>
    </source>
</evidence>
<comment type="function">
    <text evidence="1">Component of the EKC/KEOPS complex that is required for the formation of a threonylcarbamoyl group on adenosine at position 37 (t(6)A37) in tRNAs that read codons beginning with adenine. The complex is probably involved in the transfer of the threonylcarbamoyl moiety of threonylcarbamoyl-AMP (TC-AMP) to the N6 group of A37. BUD32 has ATPase activity in the context of the EKC/KEOPS complex and likely plays a supporting role to the catalytic subunit KAE1. The EKC/KEOPS complex also promotes both telomere uncapping and telomere elongation. The complex is required for efficient recruitment of transcriptional coactivators.</text>
</comment>
<evidence type="ECO:0000256" key="13">
    <source>
        <dbReference type="ARBA" id="ARBA00022553"/>
    </source>
</evidence>
<evidence type="ECO:0000256" key="6">
    <source>
        <dbReference type="ARBA" id="ARBA00011534"/>
    </source>
</evidence>
<dbReference type="InterPro" id="IPR000719">
    <property type="entry name" value="Prot_kinase_dom"/>
</dbReference>
<comment type="subcellular location">
    <subcellularLocation>
        <location evidence="4">Chromosome</location>
        <location evidence="4">Telomere</location>
    </subcellularLocation>
    <subcellularLocation>
        <location evidence="3">Cytoplasm</location>
    </subcellularLocation>
    <subcellularLocation>
        <location evidence="2">Nucleus</location>
    </subcellularLocation>
</comment>
<dbReference type="GO" id="GO:0000781">
    <property type="term" value="C:chromosome, telomeric region"/>
    <property type="evidence" value="ECO:0007669"/>
    <property type="project" value="UniProtKB-SubCell"/>
</dbReference>
<dbReference type="FunCoup" id="A5DIF2">
    <property type="interactions" value="883"/>
</dbReference>
<dbReference type="GO" id="GO:0008033">
    <property type="term" value="P:tRNA processing"/>
    <property type="evidence" value="ECO:0007669"/>
    <property type="project" value="UniProtKB-KW"/>
</dbReference>
<gene>
    <name evidence="30" type="ORF">PGUG_03053</name>
</gene>
<evidence type="ECO:0000256" key="1">
    <source>
        <dbReference type="ARBA" id="ARBA00003747"/>
    </source>
</evidence>
<keyword evidence="16" id="KW-0547">Nucleotide-binding</keyword>
<dbReference type="InParanoid" id="A5DIF2"/>
<evidence type="ECO:0000256" key="2">
    <source>
        <dbReference type="ARBA" id="ARBA00004123"/>
    </source>
</evidence>
<dbReference type="Proteomes" id="UP000001997">
    <property type="component" value="Unassembled WGS sequence"/>
</dbReference>
<sequence length="259" mass="28788">MTDAIVADAQRYLHNIPLEVVSQGAEALVFSTDVHPYLSKADQKSSIIKYRPPKPYRHPKIDASLTRSRTIGEAKFMARLAKLGLNCPGLISVDVSHGIIWMEFIGTKLANGSISSLKNWLWILEKTGNKGKCESSDVEIIMNSVGELIGRLHLNDMIHGDLTSSNIILIDDQTQASLIDFGLSSYSGLAEDKAVDLYVLERAIMSTHSLYAEKYNKWLLSGYENAHKNAGKRGSTKLTETIKKLEDVRLRGRKRSMLG</sequence>
<dbReference type="PROSITE" id="PS50011">
    <property type="entry name" value="PROTEIN_KINASE_DOM"/>
    <property type="match status" value="1"/>
</dbReference>
<keyword evidence="17" id="KW-0418">Kinase</keyword>
<dbReference type="GO" id="GO:0000408">
    <property type="term" value="C:EKC/KEOPS complex"/>
    <property type="evidence" value="ECO:0007669"/>
    <property type="project" value="EnsemblFungi"/>
</dbReference>
<evidence type="ECO:0000256" key="26">
    <source>
        <dbReference type="ARBA" id="ARBA00033194"/>
    </source>
</evidence>
<evidence type="ECO:0000256" key="16">
    <source>
        <dbReference type="ARBA" id="ARBA00022741"/>
    </source>
</evidence>
<keyword evidence="15" id="KW-0819">tRNA processing</keyword>
<keyword evidence="20" id="KW-0779">Telomere</keyword>
<dbReference type="InterPro" id="IPR022495">
    <property type="entry name" value="Bud32"/>
</dbReference>
<dbReference type="AlphaFoldDB" id="A5DIF2"/>
<evidence type="ECO:0000256" key="15">
    <source>
        <dbReference type="ARBA" id="ARBA00022694"/>
    </source>
</evidence>
<evidence type="ECO:0000256" key="14">
    <source>
        <dbReference type="ARBA" id="ARBA00022679"/>
    </source>
</evidence>
<dbReference type="GO" id="GO:0070525">
    <property type="term" value="P:tRNA threonylcarbamoyladenosine metabolic process"/>
    <property type="evidence" value="ECO:0007669"/>
    <property type="project" value="EnsemblFungi"/>
</dbReference>
<dbReference type="SUPFAM" id="SSF56112">
    <property type="entry name" value="Protein kinase-like (PK-like)"/>
    <property type="match status" value="1"/>
</dbReference>
<dbReference type="InterPro" id="IPR011009">
    <property type="entry name" value="Kinase-like_dom_sf"/>
</dbReference>
<dbReference type="Gene3D" id="1.10.510.10">
    <property type="entry name" value="Transferase(Phosphotransferase) domain 1"/>
    <property type="match status" value="1"/>
</dbReference>
<evidence type="ECO:0000256" key="21">
    <source>
        <dbReference type="ARBA" id="ARBA00023015"/>
    </source>
</evidence>
<dbReference type="GO" id="GO:0005524">
    <property type="term" value="F:ATP binding"/>
    <property type="evidence" value="ECO:0007669"/>
    <property type="project" value="UniProtKB-KW"/>
</dbReference>
<evidence type="ECO:0000256" key="17">
    <source>
        <dbReference type="ARBA" id="ARBA00022777"/>
    </source>
</evidence>
<keyword evidence="11" id="KW-0963">Cytoplasm</keyword>
<evidence type="ECO:0000256" key="18">
    <source>
        <dbReference type="ARBA" id="ARBA00022801"/>
    </source>
</evidence>
<keyword evidence="24" id="KW-0539">Nucleus</keyword>
<keyword evidence="10" id="KW-0158">Chromosome</keyword>
<dbReference type="NCBIfam" id="TIGR03724">
    <property type="entry name" value="arch_bud32"/>
    <property type="match status" value="1"/>
</dbReference>
<dbReference type="OMA" id="HKLYMEY"/>
<comment type="catalytic activity">
    <reaction evidence="28">
        <text>L-seryl-[protein] + ATP = O-phospho-L-seryl-[protein] + ADP + H(+)</text>
        <dbReference type="Rhea" id="RHEA:17989"/>
        <dbReference type="Rhea" id="RHEA-COMP:9863"/>
        <dbReference type="Rhea" id="RHEA-COMP:11604"/>
        <dbReference type="ChEBI" id="CHEBI:15378"/>
        <dbReference type="ChEBI" id="CHEBI:29999"/>
        <dbReference type="ChEBI" id="CHEBI:30616"/>
        <dbReference type="ChEBI" id="CHEBI:83421"/>
        <dbReference type="ChEBI" id="CHEBI:456216"/>
        <dbReference type="EC" id="2.7.11.1"/>
    </reaction>
</comment>
<keyword evidence="31" id="KW-1185">Reference proteome</keyword>
<evidence type="ECO:0000256" key="8">
    <source>
        <dbReference type="ARBA" id="ARBA00013948"/>
    </source>
</evidence>
<dbReference type="InterPro" id="IPR008266">
    <property type="entry name" value="Tyr_kinase_AS"/>
</dbReference>
<dbReference type="OrthoDB" id="3399at2759"/>
<proteinExistence type="inferred from homology"/>
<keyword evidence="22" id="KW-0010">Activator</keyword>
<evidence type="ECO:0000256" key="9">
    <source>
        <dbReference type="ARBA" id="ARBA00019973"/>
    </source>
</evidence>
<evidence type="ECO:0000259" key="29">
    <source>
        <dbReference type="PROSITE" id="PS50011"/>
    </source>
</evidence>
<dbReference type="STRING" id="294746.A5DIF2"/>
<dbReference type="GO" id="GO:0004674">
    <property type="term" value="F:protein serine/threonine kinase activity"/>
    <property type="evidence" value="ECO:0007669"/>
    <property type="project" value="UniProtKB-KW"/>
</dbReference>
<evidence type="ECO:0000256" key="3">
    <source>
        <dbReference type="ARBA" id="ARBA00004496"/>
    </source>
</evidence>
<keyword evidence="12" id="KW-0723">Serine/threonine-protein kinase</keyword>
<keyword evidence="21" id="KW-0805">Transcription regulation</keyword>
<evidence type="ECO:0000313" key="30">
    <source>
        <dbReference type="EMBL" id="EDK38955.2"/>
    </source>
</evidence>
<comment type="subunit">
    <text evidence="6">Component of the EKC/KEOPS complex composed of at least BUD32, CGI121, GON7, KAE1 and PCC1; the whole complex dimerizes.</text>
</comment>
<dbReference type="GeneID" id="5126474"/>
<keyword evidence="18" id="KW-0378">Hydrolase</keyword>
<keyword evidence="14" id="KW-0808">Transferase</keyword>
<dbReference type="EC" id="2.7.11.1" evidence="7"/>
<dbReference type="GO" id="GO:0016887">
    <property type="term" value="F:ATP hydrolysis activity"/>
    <property type="evidence" value="ECO:0007669"/>
    <property type="project" value="EnsemblFungi"/>
</dbReference>
<comment type="catalytic activity">
    <reaction evidence="27">
        <text>L-threonyl-[protein] + ATP = O-phospho-L-threonyl-[protein] + ADP + H(+)</text>
        <dbReference type="Rhea" id="RHEA:46608"/>
        <dbReference type="Rhea" id="RHEA-COMP:11060"/>
        <dbReference type="Rhea" id="RHEA-COMP:11605"/>
        <dbReference type="ChEBI" id="CHEBI:15378"/>
        <dbReference type="ChEBI" id="CHEBI:30013"/>
        <dbReference type="ChEBI" id="CHEBI:30616"/>
        <dbReference type="ChEBI" id="CHEBI:61977"/>
        <dbReference type="ChEBI" id="CHEBI:456216"/>
        <dbReference type="EC" id="2.7.11.1"/>
    </reaction>
</comment>
<dbReference type="KEGG" id="pgu:PGUG_03053"/>
<evidence type="ECO:0000256" key="23">
    <source>
        <dbReference type="ARBA" id="ARBA00023163"/>
    </source>
</evidence>
<feature type="domain" description="Protein kinase" evidence="29">
    <location>
        <begin position="15"/>
        <end position="259"/>
    </location>
</feature>
<keyword evidence="23" id="KW-0804">Transcription</keyword>
<keyword evidence="19" id="KW-0067">ATP-binding</keyword>
<comment type="similarity">
    <text evidence="5">Belongs to the protein kinase superfamily. BUD32 family.</text>
</comment>
<organism evidence="30 31">
    <name type="scientific">Meyerozyma guilliermondii (strain ATCC 6260 / CBS 566 / DSM 6381 / JCM 1539 / NBRC 10279 / NRRL Y-324)</name>
    <name type="common">Yeast</name>
    <name type="synonym">Candida guilliermondii</name>
    <dbReference type="NCBI Taxonomy" id="294746"/>
    <lineage>
        <taxon>Eukaryota</taxon>
        <taxon>Fungi</taxon>
        <taxon>Dikarya</taxon>
        <taxon>Ascomycota</taxon>
        <taxon>Saccharomycotina</taxon>
        <taxon>Pichiomycetes</taxon>
        <taxon>Debaryomycetaceae</taxon>
        <taxon>Meyerozyma</taxon>
    </lineage>
</organism>
<evidence type="ECO:0000256" key="4">
    <source>
        <dbReference type="ARBA" id="ARBA00004574"/>
    </source>
</evidence>
<dbReference type="eggNOG" id="KOG3087">
    <property type="taxonomic scope" value="Eukaryota"/>
</dbReference>
<dbReference type="GO" id="GO:0000722">
    <property type="term" value="P:telomere maintenance via recombination"/>
    <property type="evidence" value="ECO:0007669"/>
    <property type="project" value="EnsemblFungi"/>
</dbReference>
<dbReference type="Gene3D" id="3.30.200.20">
    <property type="entry name" value="Phosphorylase Kinase, domain 1"/>
    <property type="match status" value="1"/>
</dbReference>
<evidence type="ECO:0000256" key="19">
    <source>
        <dbReference type="ARBA" id="ARBA00022840"/>
    </source>
</evidence>
<evidence type="ECO:0000256" key="10">
    <source>
        <dbReference type="ARBA" id="ARBA00022454"/>
    </source>
</evidence>
<dbReference type="PROSITE" id="PS00109">
    <property type="entry name" value="PROTEIN_KINASE_TYR"/>
    <property type="match status" value="1"/>
</dbReference>
<evidence type="ECO:0000256" key="11">
    <source>
        <dbReference type="ARBA" id="ARBA00022490"/>
    </source>
</evidence>
<evidence type="ECO:0000256" key="5">
    <source>
        <dbReference type="ARBA" id="ARBA00010630"/>
    </source>
</evidence>
<dbReference type="RefSeq" id="XP_001485324.2">
    <property type="nucleotide sequence ID" value="XM_001485274.1"/>
</dbReference>